<organism evidence="1">
    <name type="scientific">marine metagenome</name>
    <dbReference type="NCBI Taxonomy" id="408172"/>
    <lineage>
        <taxon>unclassified sequences</taxon>
        <taxon>metagenomes</taxon>
        <taxon>ecological metagenomes</taxon>
    </lineage>
</organism>
<name>A0A383BYG5_9ZZZZ</name>
<sequence length="95" mass="11418">KDFEDLVEFAHIVNETFIDHGYGDRLIASVFGFIFESKKAYWLYYSKRGKFYPLVFDNSKKRDHQLEFRLADIMNSENIEIEKPDRWYPLTGIPF</sequence>
<feature type="non-terminal residue" evidence="1">
    <location>
        <position position="1"/>
    </location>
</feature>
<accession>A0A383BYG5</accession>
<dbReference type="EMBL" id="UINC01203859">
    <property type="protein sequence ID" value="SVE24315.1"/>
    <property type="molecule type" value="Genomic_DNA"/>
</dbReference>
<evidence type="ECO:0000313" key="1">
    <source>
        <dbReference type="EMBL" id="SVE24315.1"/>
    </source>
</evidence>
<reference evidence="1" key="1">
    <citation type="submission" date="2018-05" db="EMBL/GenBank/DDBJ databases">
        <authorList>
            <person name="Lanie J.A."/>
            <person name="Ng W.-L."/>
            <person name="Kazmierczak K.M."/>
            <person name="Andrzejewski T.M."/>
            <person name="Davidsen T.M."/>
            <person name="Wayne K.J."/>
            <person name="Tettelin H."/>
            <person name="Glass J.I."/>
            <person name="Rusch D."/>
            <person name="Podicherti R."/>
            <person name="Tsui H.-C.T."/>
            <person name="Winkler M.E."/>
        </authorList>
    </citation>
    <scope>NUCLEOTIDE SEQUENCE</scope>
</reference>
<dbReference type="AlphaFoldDB" id="A0A383BYG5"/>
<protein>
    <submittedName>
        <fullName evidence="1">Uncharacterized protein</fullName>
    </submittedName>
</protein>
<dbReference type="InterPro" id="IPR054383">
    <property type="entry name" value="PspAB-like"/>
</dbReference>
<proteinExistence type="predicted"/>
<gene>
    <name evidence="1" type="ORF">METZ01_LOCUS477169</name>
</gene>
<dbReference type="Pfam" id="PF22742">
    <property type="entry name" value="PspAB"/>
    <property type="match status" value="1"/>
</dbReference>